<name>A0A8J8WAI3_CHIOP</name>
<dbReference type="EMBL" id="JACEEZ010025780">
    <property type="protein sequence ID" value="KAG0697543.1"/>
    <property type="molecule type" value="Genomic_DNA"/>
</dbReference>
<feature type="compositionally biased region" description="Basic and acidic residues" evidence="1">
    <location>
        <begin position="229"/>
        <end position="239"/>
    </location>
</feature>
<protein>
    <submittedName>
        <fullName evidence="2">Uncharacterized protein</fullName>
    </submittedName>
</protein>
<reference evidence="2" key="1">
    <citation type="submission" date="2020-07" db="EMBL/GenBank/DDBJ databases">
        <title>The High-quality genome of the commercially important snow crab, Chionoecetes opilio.</title>
        <authorList>
            <person name="Jeong J.-H."/>
            <person name="Ryu S."/>
        </authorList>
    </citation>
    <scope>NUCLEOTIDE SEQUENCE</scope>
    <source>
        <strain evidence="2">MADBK_172401_WGS</strain>
        <tissue evidence="2">Digestive gland</tissue>
    </source>
</reference>
<keyword evidence="3" id="KW-1185">Reference proteome</keyword>
<gene>
    <name evidence="2" type="ORF">GWK47_026296</name>
</gene>
<sequence length="318" mass="33644">MSQGETDPFPLGGGPGGRGIGQVHPPHHDPTPPHPPSGAPIPPRLRRDGKSRGRGWGKFLASFTVGGHLRAPDDPTNRGGPHGSPSEGSRAPFPSLSRGPRHPPDWGFTTRRQGGTNPSKPAQKLYRRRPTPPTRGCCRMGDSRSAGSQRGPGGQVVGVVPPLTSTPPRPLWRESQDASGPPPHRPAAHPPHTESKAHRRFTREAPAPNSSSQLPPPQKLRQNRVRVSGKREGNPDVADHPSLARNCRRQEKKGAPAQGRRRDIPCSPCRGLPGTPPAARSTRLAAGPPPQRGKGADFTQKPPPGSPPSSGPSLISSG</sequence>
<feature type="compositionally biased region" description="Gly residues" evidence="1">
    <location>
        <begin position="11"/>
        <end position="20"/>
    </location>
</feature>
<comment type="caution">
    <text evidence="2">The sequence shown here is derived from an EMBL/GenBank/DDBJ whole genome shotgun (WGS) entry which is preliminary data.</text>
</comment>
<dbReference type="AlphaFoldDB" id="A0A8J8WAI3"/>
<feature type="compositionally biased region" description="Pro residues" evidence="1">
    <location>
        <begin position="301"/>
        <end position="310"/>
    </location>
</feature>
<organism evidence="2 3">
    <name type="scientific">Chionoecetes opilio</name>
    <name type="common">Atlantic snow crab</name>
    <name type="synonym">Cancer opilio</name>
    <dbReference type="NCBI Taxonomy" id="41210"/>
    <lineage>
        <taxon>Eukaryota</taxon>
        <taxon>Metazoa</taxon>
        <taxon>Ecdysozoa</taxon>
        <taxon>Arthropoda</taxon>
        <taxon>Crustacea</taxon>
        <taxon>Multicrustacea</taxon>
        <taxon>Malacostraca</taxon>
        <taxon>Eumalacostraca</taxon>
        <taxon>Eucarida</taxon>
        <taxon>Decapoda</taxon>
        <taxon>Pleocyemata</taxon>
        <taxon>Brachyura</taxon>
        <taxon>Eubrachyura</taxon>
        <taxon>Majoidea</taxon>
        <taxon>Majidae</taxon>
        <taxon>Chionoecetes</taxon>
    </lineage>
</organism>
<feature type="compositionally biased region" description="Pro residues" evidence="1">
    <location>
        <begin position="32"/>
        <end position="43"/>
    </location>
</feature>
<feature type="compositionally biased region" description="Basic and acidic residues" evidence="1">
    <location>
        <begin position="248"/>
        <end position="264"/>
    </location>
</feature>
<accession>A0A8J8WAI3</accession>
<proteinExistence type="predicted"/>
<dbReference type="Proteomes" id="UP000770661">
    <property type="component" value="Unassembled WGS sequence"/>
</dbReference>
<feature type="compositionally biased region" description="Pro residues" evidence="1">
    <location>
        <begin position="180"/>
        <end position="189"/>
    </location>
</feature>
<evidence type="ECO:0000313" key="2">
    <source>
        <dbReference type="EMBL" id="KAG0697543.1"/>
    </source>
</evidence>
<evidence type="ECO:0000256" key="1">
    <source>
        <dbReference type="SAM" id="MobiDB-lite"/>
    </source>
</evidence>
<evidence type="ECO:0000313" key="3">
    <source>
        <dbReference type="Proteomes" id="UP000770661"/>
    </source>
</evidence>
<feature type="region of interest" description="Disordered" evidence="1">
    <location>
        <begin position="1"/>
        <end position="318"/>
    </location>
</feature>
<feature type="compositionally biased region" description="Polar residues" evidence="1">
    <location>
        <begin position="110"/>
        <end position="120"/>
    </location>
</feature>